<keyword evidence="11" id="KW-1185">Reference proteome</keyword>
<dbReference type="GO" id="GO:0005886">
    <property type="term" value="C:plasma membrane"/>
    <property type="evidence" value="ECO:0007669"/>
    <property type="project" value="UniProtKB-SubCell"/>
</dbReference>
<dbReference type="AlphaFoldDB" id="A0A433SFM2"/>
<dbReference type="InterPro" id="IPR036259">
    <property type="entry name" value="MFS_trans_sf"/>
</dbReference>
<evidence type="ECO:0000256" key="8">
    <source>
        <dbReference type="SAM" id="Phobius"/>
    </source>
</evidence>
<feature type="transmembrane region" description="Helical" evidence="8">
    <location>
        <begin position="66"/>
        <end position="87"/>
    </location>
</feature>
<dbReference type="PANTHER" id="PTHR43528">
    <property type="entry name" value="ALPHA-KETOGLUTARATE PERMEASE"/>
    <property type="match status" value="1"/>
</dbReference>
<feature type="transmembrane region" description="Helical" evidence="8">
    <location>
        <begin position="349"/>
        <end position="372"/>
    </location>
</feature>
<dbReference type="RefSeq" id="WP_126977028.1">
    <property type="nucleotide sequence ID" value="NZ_CAWUGC010000012.1"/>
</dbReference>
<evidence type="ECO:0000256" key="6">
    <source>
        <dbReference type="ARBA" id="ARBA00022989"/>
    </source>
</evidence>
<feature type="transmembrane region" description="Helical" evidence="8">
    <location>
        <begin position="323"/>
        <end position="343"/>
    </location>
</feature>
<keyword evidence="5" id="KW-0769">Symport</keyword>
<dbReference type="PROSITE" id="PS50850">
    <property type="entry name" value="MFS"/>
    <property type="match status" value="1"/>
</dbReference>
<gene>
    <name evidence="10" type="primary">proP_1</name>
    <name evidence="10" type="ORF">CUZ56_00017</name>
</gene>
<feature type="transmembrane region" description="Helical" evidence="8">
    <location>
        <begin position="417"/>
        <end position="438"/>
    </location>
</feature>
<feature type="domain" description="Major facilitator superfamily (MFS) profile" evidence="9">
    <location>
        <begin position="24"/>
        <end position="442"/>
    </location>
</feature>
<comment type="caution">
    <text evidence="10">The sequence shown here is derived from an EMBL/GenBank/DDBJ whole genome shotgun (WGS) entry which is preliminary data.</text>
</comment>
<evidence type="ECO:0000313" key="10">
    <source>
        <dbReference type="EMBL" id="RUS67543.1"/>
    </source>
</evidence>
<protein>
    <submittedName>
        <fullName evidence="10">Proline/betaine transporter</fullName>
    </submittedName>
</protein>
<dbReference type="EMBL" id="PQSP01000001">
    <property type="protein sequence ID" value="RUS67543.1"/>
    <property type="molecule type" value="Genomic_DNA"/>
</dbReference>
<keyword evidence="7 8" id="KW-0472">Membrane</keyword>
<keyword evidence="2" id="KW-0813">Transport</keyword>
<dbReference type="OrthoDB" id="6766492at2"/>
<evidence type="ECO:0000313" key="11">
    <source>
        <dbReference type="Proteomes" id="UP000286947"/>
    </source>
</evidence>
<dbReference type="InterPro" id="IPR011701">
    <property type="entry name" value="MFS"/>
</dbReference>
<organism evidence="10 11">
    <name type="scientific">Saezia sanguinis</name>
    <dbReference type="NCBI Taxonomy" id="1965230"/>
    <lineage>
        <taxon>Bacteria</taxon>
        <taxon>Pseudomonadati</taxon>
        <taxon>Pseudomonadota</taxon>
        <taxon>Betaproteobacteria</taxon>
        <taxon>Burkholderiales</taxon>
        <taxon>Saeziaceae</taxon>
        <taxon>Saezia</taxon>
    </lineage>
</organism>
<dbReference type="InterPro" id="IPR020846">
    <property type="entry name" value="MFS_dom"/>
</dbReference>
<dbReference type="Proteomes" id="UP000286947">
    <property type="component" value="Unassembled WGS sequence"/>
</dbReference>
<evidence type="ECO:0000256" key="7">
    <source>
        <dbReference type="ARBA" id="ARBA00023136"/>
    </source>
</evidence>
<name>A0A433SFM2_9BURK</name>
<evidence type="ECO:0000256" key="4">
    <source>
        <dbReference type="ARBA" id="ARBA00022692"/>
    </source>
</evidence>
<feature type="transmembrane region" description="Helical" evidence="8">
    <location>
        <begin position="251"/>
        <end position="278"/>
    </location>
</feature>
<evidence type="ECO:0000259" key="9">
    <source>
        <dbReference type="PROSITE" id="PS50850"/>
    </source>
</evidence>
<dbReference type="GO" id="GO:0015293">
    <property type="term" value="F:symporter activity"/>
    <property type="evidence" value="ECO:0007669"/>
    <property type="project" value="UniProtKB-KW"/>
</dbReference>
<feature type="transmembrane region" description="Helical" evidence="8">
    <location>
        <begin position="198"/>
        <end position="217"/>
    </location>
</feature>
<dbReference type="Gene3D" id="1.20.1250.20">
    <property type="entry name" value="MFS general substrate transporter like domains"/>
    <property type="match status" value="2"/>
</dbReference>
<keyword evidence="6 8" id="KW-1133">Transmembrane helix</keyword>
<keyword evidence="3" id="KW-1003">Cell membrane</keyword>
<dbReference type="PANTHER" id="PTHR43528:SF7">
    <property type="entry name" value="MFS TRANSPORTER"/>
    <property type="match status" value="1"/>
</dbReference>
<evidence type="ECO:0000256" key="3">
    <source>
        <dbReference type="ARBA" id="ARBA00022475"/>
    </source>
</evidence>
<proteinExistence type="predicted"/>
<dbReference type="Pfam" id="PF07690">
    <property type="entry name" value="MFS_1"/>
    <property type="match status" value="1"/>
</dbReference>
<comment type="subcellular location">
    <subcellularLocation>
        <location evidence="1">Cell membrane</location>
        <topology evidence="1">Multi-pass membrane protein</topology>
    </subcellularLocation>
</comment>
<keyword evidence="4 8" id="KW-0812">Transmembrane</keyword>
<dbReference type="InterPro" id="IPR051084">
    <property type="entry name" value="H+-coupled_symporters"/>
</dbReference>
<accession>A0A433SFM2</accession>
<evidence type="ECO:0000256" key="5">
    <source>
        <dbReference type="ARBA" id="ARBA00022847"/>
    </source>
</evidence>
<feature type="transmembrane region" description="Helical" evidence="8">
    <location>
        <begin position="290"/>
        <end position="311"/>
    </location>
</feature>
<evidence type="ECO:0000256" key="1">
    <source>
        <dbReference type="ARBA" id="ARBA00004651"/>
    </source>
</evidence>
<reference evidence="10 11" key="1">
    <citation type="submission" date="2018-01" db="EMBL/GenBank/DDBJ databases">
        <title>Saezia sanguinis gen. nov., sp. nov., in the order Burkholderiales isolated from human blood.</title>
        <authorList>
            <person name="Medina-Pascual M.J."/>
            <person name="Valdezate S."/>
            <person name="Monzon S."/>
            <person name="Cuesta I."/>
            <person name="Carrasco G."/>
            <person name="Villalon P."/>
            <person name="Saez-Nieto J.A."/>
        </authorList>
    </citation>
    <scope>NUCLEOTIDE SEQUENCE [LARGE SCALE GENOMIC DNA]</scope>
    <source>
        <strain evidence="10 11">CNM695-12</strain>
    </source>
</reference>
<evidence type="ECO:0000256" key="2">
    <source>
        <dbReference type="ARBA" id="ARBA00022448"/>
    </source>
</evidence>
<feature type="transmembrane region" description="Helical" evidence="8">
    <location>
        <begin position="99"/>
        <end position="122"/>
    </location>
</feature>
<feature type="transmembrane region" description="Helical" evidence="8">
    <location>
        <begin position="25"/>
        <end position="46"/>
    </location>
</feature>
<feature type="transmembrane region" description="Helical" evidence="8">
    <location>
        <begin position="384"/>
        <end position="405"/>
    </location>
</feature>
<sequence length="465" mass="50052">MNTADVTHEGQPKARPLNKEDYKTLALSSLGGTLEFYDFVICALYVDKVIIGLFLPDDMNAFTQSLLGWGIVASAYIARPLGGIIMAHFGDTIGRKRMFTLSVAMMALPTFAIGLLPTYATLGVMAPILLLCMRILQGAAIGGEMPGAWVFIAEHTPSQRYGLGIGILTSGITGGILLGFIALILIKVCFTDQQALDYAWRIPFIVGGLFGVISVYLRRYLKETPIFKEMAARKELSKQVPIVNVLKSHKFACVVVFLLTWTLSTTVMVGVLMTPTAILKARYGFDELHASIGGCIVALTLTIGCVVFGWLEDKLRTRMTMTIAWGGLAISALTFFAALHTGLSVAGMMTLYGIMGLFCGAIALTPIVGTRAFPPSIRFSGLSFSYNVAYAIFSAITPQLTLYLLNPNHILGSYSYMGAGFYIAAVSLLAIAVAYLPLAYRGWTTQVKLNLAASPVPAAQNAVSS</sequence>
<feature type="transmembrane region" description="Helical" evidence="8">
    <location>
        <begin position="163"/>
        <end position="186"/>
    </location>
</feature>
<dbReference type="SUPFAM" id="SSF103473">
    <property type="entry name" value="MFS general substrate transporter"/>
    <property type="match status" value="1"/>
</dbReference>